<dbReference type="PANTHER" id="PTHR22937">
    <property type="entry name" value="E3 UBIQUITIN-PROTEIN LIGASE RNF165"/>
    <property type="match status" value="1"/>
</dbReference>
<proteinExistence type="predicted"/>
<feature type="compositionally biased region" description="Low complexity" evidence="9">
    <location>
        <begin position="168"/>
        <end position="178"/>
    </location>
</feature>
<evidence type="ECO:0000256" key="5">
    <source>
        <dbReference type="ARBA" id="ARBA00022771"/>
    </source>
</evidence>
<evidence type="ECO:0000256" key="8">
    <source>
        <dbReference type="PROSITE-ProRule" id="PRU00175"/>
    </source>
</evidence>
<feature type="region of interest" description="Disordered" evidence="9">
    <location>
        <begin position="237"/>
        <end position="288"/>
    </location>
</feature>
<dbReference type="GeneID" id="115748804"/>
<dbReference type="Gene3D" id="3.30.40.10">
    <property type="entry name" value="Zinc/RING finger domain, C3HC4 (zinc finger)"/>
    <property type="match status" value="1"/>
</dbReference>
<feature type="compositionally biased region" description="Low complexity" evidence="9">
    <location>
        <begin position="243"/>
        <end position="252"/>
    </location>
</feature>
<accession>A0A8B8Q4I9</accession>
<feature type="compositionally biased region" description="Low complexity" evidence="9">
    <location>
        <begin position="430"/>
        <end position="454"/>
    </location>
</feature>
<keyword evidence="12" id="KW-1185">Reference proteome</keyword>
<reference evidence="13" key="1">
    <citation type="submission" date="2025-08" db="UniProtKB">
        <authorList>
            <consortium name="RefSeq"/>
        </authorList>
    </citation>
    <scope>IDENTIFICATION</scope>
    <source>
        <tissue evidence="13">Leaf</tissue>
    </source>
</reference>
<dbReference type="PROSITE" id="PS50089">
    <property type="entry name" value="ZF_RING_2"/>
    <property type="match status" value="1"/>
</dbReference>
<gene>
    <name evidence="13" type="primary">LOC115748804</name>
</gene>
<evidence type="ECO:0000256" key="1">
    <source>
        <dbReference type="ARBA" id="ARBA00000900"/>
    </source>
</evidence>
<feature type="compositionally biased region" description="Polar residues" evidence="9">
    <location>
        <begin position="394"/>
        <end position="414"/>
    </location>
</feature>
<feature type="compositionally biased region" description="Polar residues" evidence="9">
    <location>
        <begin position="190"/>
        <end position="205"/>
    </location>
</feature>
<feature type="compositionally biased region" description="Polar residues" evidence="9">
    <location>
        <begin position="374"/>
        <end position="387"/>
    </location>
</feature>
<protein>
    <recommendedName>
        <fullName evidence="2">RING-type E3 ubiquitin transferase</fullName>
        <ecNumber evidence="2">2.3.2.27</ecNumber>
    </recommendedName>
</protein>
<evidence type="ECO:0000313" key="12">
    <source>
        <dbReference type="Proteomes" id="UP000827889"/>
    </source>
</evidence>
<name>A0A8B8Q4I9_9MYRT</name>
<feature type="compositionally biased region" description="Polar residues" evidence="9">
    <location>
        <begin position="346"/>
        <end position="355"/>
    </location>
</feature>
<evidence type="ECO:0000313" key="13">
    <source>
        <dbReference type="RefSeq" id="XP_030541292.2"/>
    </source>
</evidence>
<feature type="compositionally biased region" description="Polar residues" evidence="9">
    <location>
        <begin position="300"/>
        <end position="315"/>
    </location>
</feature>
<keyword evidence="6" id="KW-0833">Ubl conjugation pathway</keyword>
<dbReference type="InterPro" id="IPR045191">
    <property type="entry name" value="MBR1/2-like"/>
</dbReference>
<evidence type="ECO:0000256" key="7">
    <source>
        <dbReference type="ARBA" id="ARBA00022833"/>
    </source>
</evidence>
<organism evidence="12 13">
    <name type="scientific">Rhodamnia argentea</name>
    <dbReference type="NCBI Taxonomy" id="178133"/>
    <lineage>
        <taxon>Eukaryota</taxon>
        <taxon>Viridiplantae</taxon>
        <taxon>Streptophyta</taxon>
        <taxon>Embryophyta</taxon>
        <taxon>Tracheophyta</taxon>
        <taxon>Spermatophyta</taxon>
        <taxon>Magnoliopsida</taxon>
        <taxon>eudicotyledons</taxon>
        <taxon>Gunneridae</taxon>
        <taxon>Pentapetalae</taxon>
        <taxon>rosids</taxon>
        <taxon>malvids</taxon>
        <taxon>Myrtales</taxon>
        <taxon>Myrtaceae</taxon>
        <taxon>Myrtoideae</taxon>
        <taxon>Myrteae</taxon>
        <taxon>Australasian group</taxon>
        <taxon>Rhodamnia</taxon>
    </lineage>
</organism>
<feature type="compositionally biased region" description="Low complexity" evidence="9">
    <location>
        <begin position="267"/>
        <end position="279"/>
    </location>
</feature>
<dbReference type="InterPro" id="IPR001841">
    <property type="entry name" value="Znf_RING"/>
</dbReference>
<keyword evidence="7" id="KW-0862">Zinc</keyword>
<dbReference type="SMART" id="SM00184">
    <property type="entry name" value="RING"/>
    <property type="match status" value="1"/>
</dbReference>
<dbReference type="SUPFAM" id="SSF57850">
    <property type="entry name" value="RING/U-box"/>
    <property type="match status" value="1"/>
</dbReference>
<comment type="catalytic activity">
    <reaction evidence="1">
        <text>S-ubiquitinyl-[E2 ubiquitin-conjugating enzyme]-L-cysteine + [acceptor protein]-L-lysine = [E2 ubiquitin-conjugating enzyme]-L-cysteine + N(6)-ubiquitinyl-[acceptor protein]-L-lysine.</text>
        <dbReference type="EC" id="2.3.2.27"/>
    </reaction>
</comment>
<dbReference type="EC" id="2.3.2.27" evidence="2"/>
<evidence type="ECO:0000256" key="9">
    <source>
        <dbReference type="SAM" id="MobiDB-lite"/>
    </source>
</evidence>
<evidence type="ECO:0000256" key="3">
    <source>
        <dbReference type="ARBA" id="ARBA00022679"/>
    </source>
</evidence>
<dbReference type="Proteomes" id="UP000827889">
    <property type="component" value="Chromosome 4"/>
</dbReference>
<feature type="chain" id="PRO_5046455222" description="RING-type E3 ubiquitin transferase" evidence="10">
    <location>
        <begin position="27"/>
        <end position="636"/>
    </location>
</feature>
<feature type="region of interest" description="Disordered" evidence="9">
    <location>
        <begin position="161"/>
        <end position="223"/>
    </location>
</feature>
<dbReference type="InterPro" id="IPR013083">
    <property type="entry name" value="Znf_RING/FYVE/PHD"/>
</dbReference>
<keyword evidence="3" id="KW-0808">Transferase</keyword>
<feature type="signal peptide" evidence="10">
    <location>
        <begin position="1"/>
        <end position="26"/>
    </location>
</feature>
<feature type="region of interest" description="Disordered" evidence="9">
    <location>
        <begin position="300"/>
        <end position="319"/>
    </location>
</feature>
<keyword evidence="4" id="KW-0479">Metal-binding</keyword>
<keyword evidence="10" id="KW-0732">Signal</keyword>
<dbReference type="PANTHER" id="PTHR22937:SF136">
    <property type="entry name" value="RING-TYPE E3 UBIQUITIN TRANSFERASE"/>
    <property type="match status" value="1"/>
</dbReference>
<dbReference type="Pfam" id="PF13639">
    <property type="entry name" value="zf-RING_2"/>
    <property type="match status" value="1"/>
</dbReference>
<sequence>MNRRAALTLVLVASLGLWEFARYSWSGDAFKPWIIRTRFRLPPLSLSLPGDCFFLALKLPSFSVPRERETRRSKSCNEPAGFERWIPMNMDEFSGERTFHKFSAPSRGSSLVMQDTASSRARKAQICSRLGCSSRLNSVGTQTACVDKYKYARPSFRSLTSGKEIAGSSSRSTLTASSQRKSFLDRQKKLSSQLNSDSSETSSVQDEAYVPEVKPPPGKMQRGIHLESGSAEFREVVPTEMGSSSAASSSRSMDNNSLVISSDRTDSSTNSSVSMASRSISQPTRTNLSRCGLRNIRCNSASNVIPSNGSPSNAMPNRKKDVVKKSNVECEASSSTRGKIVGRSSLEGQNFSSEPGISISESRRARCRALNRDSGVTSLRSQRSNNYAEPKGSYQGNLSRSRNRSRVMTMQAHQSPIAAENASSSHCDFSVESASSRASTYSRPSSSNESSRRAIPSGLAEIGISRSLMNQDRFQHYNMEGIAEVLLALDRIEQDEELTYEQLIALETNLFLNGMNFYDQHRDMRLDIDNMSYEDLLALEERMGNVSTALTEEALVTCIKKELYHPAASASGQSDDVKCSICQEEYVAGDEVGRLACEHVYHVSCIQQWLRLKNWCAICKGSAEPSLSSSPSQLTS</sequence>
<keyword evidence="5 8" id="KW-0863">Zinc-finger</keyword>
<evidence type="ECO:0000259" key="11">
    <source>
        <dbReference type="PROSITE" id="PS50089"/>
    </source>
</evidence>
<evidence type="ECO:0000256" key="10">
    <source>
        <dbReference type="SAM" id="SignalP"/>
    </source>
</evidence>
<evidence type="ECO:0000256" key="6">
    <source>
        <dbReference type="ARBA" id="ARBA00022786"/>
    </source>
</evidence>
<feature type="domain" description="RING-type" evidence="11">
    <location>
        <begin position="579"/>
        <end position="620"/>
    </location>
</feature>
<evidence type="ECO:0000256" key="2">
    <source>
        <dbReference type="ARBA" id="ARBA00012483"/>
    </source>
</evidence>
<evidence type="ECO:0000256" key="4">
    <source>
        <dbReference type="ARBA" id="ARBA00022723"/>
    </source>
</evidence>
<feature type="region of interest" description="Disordered" evidence="9">
    <location>
        <begin position="329"/>
        <end position="454"/>
    </location>
</feature>
<dbReference type="RefSeq" id="XP_030541292.2">
    <property type="nucleotide sequence ID" value="XM_030685432.2"/>
</dbReference>